<dbReference type="PRINTS" id="PR00973">
    <property type="entry name" value="RIBOSOMALS17"/>
</dbReference>
<dbReference type="InterPro" id="IPR019978">
    <property type="entry name" value="Ribosomal_uS17_archaeal"/>
</dbReference>
<dbReference type="EMBL" id="RXII01000057">
    <property type="protein sequence ID" value="RZN62058.1"/>
    <property type="molecule type" value="Genomic_DNA"/>
</dbReference>
<dbReference type="HAMAP" id="MF_01345_A">
    <property type="entry name" value="Ribosomal_uS17_A"/>
    <property type="match status" value="1"/>
</dbReference>
<protein>
    <recommendedName>
        <fullName evidence="6">Small ribosomal subunit protein uS17</fullName>
    </recommendedName>
</protein>
<comment type="similarity">
    <text evidence="1 6">Belongs to the universal ribosomal protein uS17 family.</text>
</comment>
<evidence type="ECO:0000256" key="5">
    <source>
        <dbReference type="ARBA" id="ARBA00023274"/>
    </source>
</evidence>
<keyword evidence="9" id="KW-1185">Reference proteome</keyword>
<organism evidence="7 9">
    <name type="scientific">Candidatus Methanodesulfokora washburnensis</name>
    <dbReference type="NCBI Taxonomy" id="2478471"/>
    <lineage>
        <taxon>Archaea</taxon>
        <taxon>Thermoproteota</taxon>
        <taxon>Candidatus Korarchaeia</taxon>
        <taxon>Candidatus Korarchaeia incertae sedis</taxon>
        <taxon>Candidatus Methanodesulfokora</taxon>
    </lineage>
</organism>
<dbReference type="GO" id="GO:0006412">
    <property type="term" value="P:translation"/>
    <property type="evidence" value="ECO:0007669"/>
    <property type="project" value="UniProtKB-UniRule"/>
</dbReference>
<dbReference type="NCBIfam" id="TIGR03630">
    <property type="entry name" value="uS17_arch"/>
    <property type="match status" value="1"/>
</dbReference>
<evidence type="ECO:0000256" key="6">
    <source>
        <dbReference type="HAMAP-Rule" id="MF_01345"/>
    </source>
</evidence>
<dbReference type="GO" id="GO:0003735">
    <property type="term" value="F:structural constituent of ribosome"/>
    <property type="evidence" value="ECO:0007669"/>
    <property type="project" value="UniProtKB-UniRule"/>
</dbReference>
<dbReference type="InterPro" id="IPR000266">
    <property type="entry name" value="Ribosomal_uS17"/>
</dbReference>
<keyword evidence="4 6" id="KW-0689">Ribosomal protein</keyword>
<dbReference type="OrthoDB" id="10698at2157"/>
<reference evidence="7 9" key="1">
    <citation type="submission" date="2018-10" db="EMBL/GenBank/DDBJ databases">
        <title>Co-occurring genomic capacity for anaerobic methane metabolism and dissimilatory sulfite reduction discovered in the Korarchaeota.</title>
        <authorList>
            <person name="Mckay L.J."/>
            <person name="Dlakic M."/>
            <person name="Fields M.W."/>
            <person name="Delmont T.O."/>
            <person name="Eren A.M."/>
            <person name="Jay Z.J."/>
            <person name="Klingelsmith K.B."/>
            <person name="Rusch D.B."/>
            <person name="Inskeep W.P."/>
        </authorList>
    </citation>
    <scope>NUCLEOTIDE SEQUENCE [LARGE SCALE GENOMIC DNA]</scope>
    <source>
        <strain evidence="7 9">MDKW</strain>
    </source>
</reference>
<dbReference type="EMBL" id="RCOS01000062">
    <property type="protein sequence ID" value="RSN76229.1"/>
    <property type="molecule type" value="Genomic_DNA"/>
</dbReference>
<dbReference type="Proteomes" id="UP000277582">
    <property type="component" value="Unassembled WGS sequence"/>
</dbReference>
<accession>A0A3R9RQM2</accession>
<evidence type="ECO:0000256" key="4">
    <source>
        <dbReference type="ARBA" id="ARBA00022980"/>
    </source>
</evidence>
<dbReference type="InterPro" id="IPR028333">
    <property type="entry name" value="Ribosomal_uS17_arc/euk"/>
</dbReference>
<dbReference type="NCBIfam" id="NF006345">
    <property type="entry name" value="PRK08572.1"/>
    <property type="match status" value="1"/>
</dbReference>
<proteinExistence type="inferred from homology"/>
<dbReference type="InterPro" id="IPR012340">
    <property type="entry name" value="NA-bd_OB-fold"/>
</dbReference>
<dbReference type="PANTHER" id="PTHR10744:SF9">
    <property type="entry name" value="40S RIBOSOMAL PROTEIN S11-RELATED"/>
    <property type="match status" value="1"/>
</dbReference>
<evidence type="ECO:0000256" key="1">
    <source>
        <dbReference type="ARBA" id="ARBA00010254"/>
    </source>
</evidence>
<evidence type="ECO:0000313" key="8">
    <source>
        <dbReference type="EMBL" id="RZN62058.1"/>
    </source>
</evidence>
<dbReference type="Pfam" id="PF00366">
    <property type="entry name" value="Ribosomal_S17"/>
    <property type="match status" value="1"/>
</dbReference>
<dbReference type="Gene3D" id="2.40.50.1000">
    <property type="match status" value="1"/>
</dbReference>
<dbReference type="GO" id="GO:0019843">
    <property type="term" value="F:rRNA binding"/>
    <property type="evidence" value="ECO:0007669"/>
    <property type="project" value="UniProtKB-UniRule"/>
</dbReference>
<dbReference type="PANTHER" id="PTHR10744">
    <property type="entry name" value="40S RIBOSOMAL PROTEIN S11 FAMILY MEMBER"/>
    <property type="match status" value="1"/>
</dbReference>
<evidence type="ECO:0000256" key="2">
    <source>
        <dbReference type="ARBA" id="ARBA00022730"/>
    </source>
</evidence>
<dbReference type="SUPFAM" id="SSF50249">
    <property type="entry name" value="Nucleic acid-binding proteins"/>
    <property type="match status" value="1"/>
</dbReference>
<evidence type="ECO:0000256" key="3">
    <source>
        <dbReference type="ARBA" id="ARBA00022884"/>
    </source>
</evidence>
<keyword evidence="2 6" id="KW-0699">rRNA-binding</keyword>
<evidence type="ECO:0000313" key="9">
    <source>
        <dbReference type="Proteomes" id="UP000277582"/>
    </source>
</evidence>
<keyword evidence="3 6" id="KW-0694">RNA-binding</keyword>
<comment type="subunit">
    <text evidence="6">Part of the 30S ribosomal subunit.</text>
</comment>
<dbReference type="GO" id="GO:0022627">
    <property type="term" value="C:cytosolic small ribosomal subunit"/>
    <property type="evidence" value="ECO:0007669"/>
    <property type="project" value="UniProtKB-UniRule"/>
</dbReference>
<reference evidence="8 10" key="2">
    <citation type="journal article" date="2019" name="Nat. Microbiol.">
        <title>Wide diversity of methane and short-chain alkane metabolisms in uncultured archaea.</title>
        <authorList>
            <person name="Borrel G."/>
            <person name="Adam P.S."/>
            <person name="McKay L.J."/>
            <person name="Chen L.X."/>
            <person name="Sierra-Garcia I.N."/>
            <person name="Sieber C.M."/>
            <person name="Letourneur Q."/>
            <person name="Ghozlane A."/>
            <person name="Andersen G.L."/>
            <person name="Li W.J."/>
            <person name="Hallam S.J."/>
            <person name="Muyzer G."/>
            <person name="de Oliveira V.M."/>
            <person name="Inskeep W.P."/>
            <person name="Banfield J.F."/>
            <person name="Gribaldo S."/>
        </authorList>
    </citation>
    <scope>NUCLEOTIDE SEQUENCE [LARGE SCALE GENOMIC DNA]</scope>
    <source>
        <strain evidence="8">NM4</strain>
    </source>
</reference>
<dbReference type="AlphaFoldDB" id="A0A3R9RQM2"/>
<dbReference type="RefSeq" id="WP_125670851.1">
    <property type="nucleotide sequence ID" value="NZ_RCOS01000062.1"/>
</dbReference>
<dbReference type="Proteomes" id="UP000316217">
    <property type="component" value="Unassembled WGS sequence"/>
</dbReference>
<comment type="caution">
    <text evidence="7">The sequence shown here is derived from an EMBL/GenBank/DDBJ whole genome shotgun (WGS) entry which is preliminary data.</text>
</comment>
<comment type="function">
    <text evidence="6">One of the primary rRNA binding proteins, it binds specifically to the 5'-end of 16S ribosomal RNA.</text>
</comment>
<dbReference type="CDD" id="cd00364">
    <property type="entry name" value="Ribosomal_uS17"/>
    <property type="match status" value="1"/>
</dbReference>
<sequence length="113" mass="12903">MSLRKLPDYIVRDVNPPSSECNDKNCPWHGKISLRKGILEGEVVSTRMTGTVTVLVEYLLYSKKYNRYERRTSKIHAHLPPCITVKEGDKVRIAEVRRLAKTVSHVVIGTLNK</sequence>
<name>A0A3R9RQM2_9CREN</name>
<evidence type="ECO:0000313" key="10">
    <source>
        <dbReference type="Proteomes" id="UP000316217"/>
    </source>
</evidence>
<keyword evidence="5 6" id="KW-0687">Ribonucleoprotein</keyword>
<evidence type="ECO:0000313" key="7">
    <source>
        <dbReference type="EMBL" id="RSN76229.1"/>
    </source>
</evidence>
<gene>
    <name evidence="6" type="primary">rps17</name>
    <name evidence="7" type="ORF">D6D85_04565</name>
    <name evidence="8" type="ORF">EF810_03765</name>
</gene>